<evidence type="ECO:0000256" key="1">
    <source>
        <dbReference type="ARBA" id="ARBA00011440"/>
    </source>
</evidence>
<dbReference type="Pfam" id="PF00169">
    <property type="entry name" value="PH"/>
    <property type="match status" value="1"/>
</dbReference>
<dbReference type="GeneTree" id="ENSGT00940000161579"/>
<name>A0A8C4RAY4_EPTBU</name>
<dbReference type="PANTHER" id="PTHR10614">
    <property type="entry name" value="INSULIN RECEPTOR SUBSTRATE"/>
    <property type="match status" value="1"/>
</dbReference>
<accession>A0A8C4RAY4</accession>
<evidence type="ECO:0000256" key="6">
    <source>
        <dbReference type="ARBA" id="ARBA00022782"/>
    </source>
</evidence>
<reference evidence="14" key="2">
    <citation type="submission" date="2025-09" db="UniProtKB">
        <authorList>
            <consortium name="Ensembl"/>
        </authorList>
    </citation>
    <scope>IDENTIFICATION</scope>
</reference>
<dbReference type="SMART" id="SM01244">
    <property type="entry name" value="IRS"/>
    <property type="match status" value="1"/>
</dbReference>
<evidence type="ECO:0000313" key="14">
    <source>
        <dbReference type="Ensembl" id="ENSEBUP00000026952.1"/>
    </source>
</evidence>
<dbReference type="InterPro" id="IPR002404">
    <property type="entry name" value="IRS_PTB"/>
</dbReference>
<dbReference type="GO" id="GO:0005886">
    <property type="term" value="C:plasma membrane"/>
    <property type="evidence" value="ECO:0007669"/>
    <property type="project" value="TreeGrafter"/>
</dbReference>
<feature type="compositionally biased region" description="Pro residues" evidence="11">
    <location>
        <begin position="903"/>
        <end position="924"/>
    </location>
</feature>
<evidence type="ECO:0000256" key="10">
    <source>
        <dbReference type="ARBA" id="ARBA00046145"/>
    </source>
</evidence>
<reference evidence="14" key="1">
    <citation type="submission" date="2025-08" db="UniProtKB">
        <authorList>
            <consortium name="Ensembl"/>
        </authorList>
    </citation>
    <scope>IDENTIFICATION</scope>
</reference>
<feature type="compositionally biased region" description="Low complexity" evidence="11">
    <location>
        <begin position="254"/>
        <end position="275"/>
    </location>
</feature>
<feature type="domain" description="PH" evidence="12">
    <location>
        <begin position="7"/>
        <end position="107"/>
    </location>
</feature>
<feature type="region of interest" description="Disordered" evidence="11">
    <location>
        <begin position="788"/>
        <end position="808"/>
    </location>
</feature>
<feature type="compositionally biased region" description="Low complexity" evidence="11">
    <location>
        <begin position="925"/>
        <end position="943"/>
    </location>
</feature>
<feature type="region of interest" description="Disordered" evidence="11">
    <location>
        <begin position="1017"/>
        <end position="1043"/>
    </location>
</feature>
<evidence type="ECO:0000256" key="9">
    <source>
        <dbReference type="ARBA" id="ARBA00033282"/>
    </source>
</evidence>
<evidence type="ECO:0000259" key="12">
    <source>
        <dbReference type="PROSITE" id="PS50003"/>
    </source>
</evidence>
<keyword evidence="15" id="KW-1185">Reference proteome</keyword>
<dbReference type="CDD" id="cd01257">
    <property type="entry name" value="PH_IRS"/>
    <property type="match status" value="1"/>
</dbReference>
<keyword evidence="7" id="KW-0896">Oogenesis</keyword>
<evidence type="ECO:0000313" key="15">
    <source>
        <dbReference type="Proteomes" id="UP000694388"/>
    </source>
</evidence>
<evidence type="ECO:0000256" key="2">
    <source>
        <dbReference type="ARBA" id="ARBA00015710"/>
    </source>
</evidence>
<evidence type="ECO:0000256" key="8">
    <source>
        <dbReference type="ARBA" id="ARBA00023224"/>
    </source>
</evidence>
<feature type="compositionally biased region" description="Low complexity" evidence="11">
    <location>
        <begin position="463"/>
        <end position="476"/>
    </location>
</feature>
<feature type="region of interest" description="Disordered" evidence="11">
    <location>
        <begin position="246"/>
        <end position="423"/>
    </location>
</feature>
<dbReference type="InterPro" id="IPR039011">
    <property type="entry name" value="IRS"/>
</dbReference>
<dbReference type="SUPFAM" id="SSF50729">
    <property type="entry name" value="PH domain-like"/>
    <property type="match status" value="2"/>
</dbReference>
<feature type="region of interest" description="Disordered" evidence="11">
    <location>
        <begin position="446"/>
        <end position="481"/>
    </location>
</feature>
<keyword evidence="3" id="KW-0597">Phosphoprotein</keyword>
<dbReference type="SMART" id="SM00233">
    <property type="entry name" value="PH"/>
    <property type="match status" value="1"/>
</dbReference>
<dbReference type="Gene3D" id="2.30.29.30">
    <property type="entry name" value="Pleckstrin-homology domain (PH domain)/Phosphotyrosine-binding domain (PTB)"/>
    <property type="match status" value="2"/>
</dbReference>
<dbReference type="GO" id="GO:0048477">
    <property type="term" value="P:oogenesis"/>
    <property type="evidence" value="ECO:0007669"/>
    <property type="project" value="UniProtKB-KW"/>
</dbReference>
<keyword evidence="4" id="KW-0341">Growth regulation</keyword>
<evidence type="ECO:0000256" key="4">
    <source>
        <dbReference type="ARBA" id="ARBA00022604"/>
    </source>
</evidence>
<evidence type="ECO:0000256" key="5">
    <source>
        <dbReference type="ARBA" id="ARBA00022737"/>
    </source>
</evidence>
<evidence type="ECO:0000256" key="11">
    <source>
        <dbReference type="SAM" id="MobiDB-lite"/>
    </source>
</evidence>
<feature type="compositionally biased region" description="Polar residues" evidence="11">
    <location>
        <begin position="877"/>
        <end position="898"/>
    </location>
</feature>
<dbReference type="GO" id="GO:0043548">
    <property type="term" value="F:phosphatidylinositol 3-kinase binding"/>
    <property type="evidence" value="ECO:0007669"/>
    <property type="project" value="TreeGrafter"/>
</dbReference>
<dbReference type="PANTHER" id="PTHR10614:SF13">
    <property type="entry name" value="INSULIN RECEPTOR SUBSTRATE 1"/>
    <property type="match status" value="1"/>
</dbReference>
<organism evidence="14 15">
    <name type="scientific">Eptatretus burgeri</name>
    <name type="common">Inshore hagfish</name>
    <dbReference type="NCBI Taxonomy" id="7764"/>
    <lineage>
        <taxon>Eukaryota</taxon>
        <taxon>Metazoa</taxon>
        <taxon>Chordata</taxon>
        <taxon>Craniata</taxon>
        <taxon>Vertebrata</taxon>
        <taxon>Cyclostomata</taxon>
        <taxon>Myxini</taxon>
        <taxon>Myxiniformes</taxon>
        <taxon>Myxinidae</taxon>
        <taxon>Eptatretinae</taxon>
        <taxon>Eptatretus</taxon>
    </lineage>
</organism>
<evidence type="ECO:0000259" key="13">
    <source>
        <dbReference type="PROSITE" id="PS51064"/>
    </source>
</evidence>
<dbReference type="InterPro" id="IPR001849">
    <property type="entry name" value="PH_domain"/>
</dbReference>
<evidence type="ECO:0000256" key="7">
    <source>
        <dbReference type="ARBA" id="ARBA00022943"/>
    </source>
</evidence>
<feature type="compositionally biased region" description="Low complexity" evidence="11">
    <location>
        <begin position="400"/>
        <end position="423"/>
    </location>
</feature>
<evidence type="ECO:0000256" key="3">
    <source>
        <dbReference type="ARBA" id="ARBA00022553"/>
    </source>
</evidence>
<dbReference type="Pfam" id="PF02174">
    <property type="entry name" value="IRS"/>
    <property type="match status" value="1"/>
</dbReference>
<dbReference type="Ensembl" id="ENSEBUT00000027528.1">
    <property type="protein sequence ID" value="ENSEBUP00000026952.1"/>
    <property type="gene ID" value="ENSEBUG00000016577.1"/>
</dbReference>
<keyword evidence="5" id="KW-0677">Repeat</keyword>
<dbReference type="GO" id="GO:0005158">
    <property type="term" value="F:insulin receptor binding"/>
    <property type="evidence" value="ECO:0007669"/>
    <property type="project" value="InterPro"/>
</dbReference>
<keyword evidence="6" id="KW-0221">Differentiation</keyword>
<feature type="compositionally biased region" description="Polar residues" evidence="11">
    <location>
        <begin position="1021"/>
        <end position="1034"/>
    </location>
</feature>
<dbReference type="Proteomes" id="UP000694388">
    <property type="component" value="Unplaced"/>
</dbReference>
<dbReference type="PROSITE" id="PS50003">
    <property type="entry name" value="PH_DOMAIN"/>
    <property type="match status" value="1"/>
</dbReference>
<comment type="subunit">
    <text evidence="1">Bindings to phosphatidylinositol 3-kinase and SHP2.</text>
</comment>
<dbReference type="AlphaFoldDB" id="A0A8C4RAY4"/>
<feature type="region of interest" description="Disordered" evidence="11">
    <location>
        <begin position="850"/>
        <end position="995"/>
    </location>
</feature>
<dbReference type="PROSITE" id="PS51064">
    <property type="entry name" value="IRS_PTB"/>
    <property type="match status" value="1"/>
</dbReference>
<sequence length="1043" mass="110132">MDPESTDVRKMGYLRKQKSTHKRFFVLREGQGEGPRLEYHESEKKWRSGTPPRRSLPLSSCLAVARRSDSRHRHLLAIYTRNEYLAVAAENEAEQDAWYAVLSETITQGQDLEKFGAEPWGESLRISGSGTVDGSTAGSLPRPAFREVWQVNLKPKGLGQSRNLTGIYRLCLGSRSISFVKLSADAPAVSLQLMNIRRCGHSENFFFIEVGRSAATGPGEFWMQADDCAAAQNMHETILEAMKAMSEEFRPRSKSQTATGSTGTQPSSSSSTSQPILVPGRRRRGPPQPGHRSRAESLGGSSSTARNALQPPSSTDPAIERAPSPGLQMSGRPESVDVLCPRPESGSPRGRGCQTLSGRRASQRAMRPQPALSLAHGSAQGHSRSVSAPLAHRSPPPALASPVSASSSSGRGSADPGGCPSCSSLGLRPSSSSVCGSLSDGGFVSSDEFAASPGEPHSILGRSSTPDSPSPAGASPPDEPCLYMHMDGRAGGSAGVRHLSLRTRTGIAGAAGMEGVTGAVGGLGIYSASDHDKTVRKRTYSCASGSLAATTGSCSPQASVGSMDEYAEMGVGHESTGGTPDLDPSPRSAETAYGMARHPGDDGYMPMQAGVAVEEQKQQHVVALGAGYVIMGPMIPASHPQVILHPRVRTRDATGHGDSAGYVLMSPYSSGVGRAVDRNSYSPEPVVQYTKTWPRVGGMTSLRLPHGGSPDGAFPSDDYIDMSPVSPTPADAPPTCCIHKTEASNSATVTAYYSLPRSFRPVIPALHGSTEDIVSQKLKPGRLSLKGRDHRVKASPPIPDRPAEPKSPGEYVHIEYCTLQSARPQSAMTSTGQGANEDWSVRSSIRSGGHQAYSYPCPSTPTPPPQVQARRGVLRSSHWSDTLTTEDYTEMSYTGTRHNLSPRIPPRPLPPLPPPPPPSPPSPTPILTHTSLSSSPSPPNLTSGSHSSAFAPCCTEPRGHSPASVTHLRAPSGDLSPHGHLYDAGANNGSSGSVLSVPVEVSGQRLNYVSLDLGEEGMAGSRSSVSSLDPSQYASIDFRRSES</sequence>
<dbReference type="SMART" id="SM00310">
    <property type="entry name" value="PTBI"/>
    <property type="match status" value="1"/>
</dbReference>
<feature type="region of interest" description="Disordered" evidence="11">
    <location>
        <begin position="570"/>
        <end position="594"/>
    </location>
</feature>
<feature type="compositionally biased region" description="Polar residues" evidence="11">
    <location>
        <begin position="299"/>
        <end position="316"/>
    </location>
</feature>
<protein>
    <recommendedName>
        <fullName evidence="2">Insulin receptor substrate 1</fullName>
    </recommendedName>
    <alternativeName>
        <fullName evidence="9">Protein chico</fullName>
    </alternativeName>
</protein>
<dbReference type="GO" id="GO:0005829">
    <property type="term" value="C:cytosol"/>
    <property type="evidence" value="ECO:0007669"/>
    <property type="project" value="TreeGrafter"/>
</dbReference>
<keyword evidence="8" id="KW-0807">Transducer</keyword>
<dbReference type="FunFam" id="2.30.29.30:FF:000029">
    <property type="entry name" value="Insulin receptor substrate 1"/>
    <property type="match status" value="1"/>
</dbReference>
<dbReference type="GO" id="GO:0008286">
    <property type="term" value="P:insulin receptor signaling pathway"/>
    <property type="evidence" value="ECO:0007669"/>
    <property type="project" value="InterPro"/>
</dbReference>
<feature type="domain" description="IRS-type PTB" evidence="13">
    <location>
        <begin position="145"/>
        <end position="249"/>
    </location>
</feature>
<comment type="function">
    <text evidence="10">Activates phosphatidylinositol 3-kinase when bound to the regulatory p85 subunit. May mediate the control of various cellular processes by insulin-like peptides. When phosphorylated by the insulin receptor binds specifically to various cellular proteins containing SH2 domains. Involved in control of cell proliferation, cell size, and body and organ growth throughout development. Also has a role in a signaling pathway controlling the physiological response required to endure periods of low nutrient conditions. Insulin/insulin-like growth factor (IGF) signaling pathway has a role in regulating aging and is necessary in the ovary for vitellogenic maturation.</text>
</comment>
<dbReference type="InterPro" id="IPR011993">
    <property type="entry name" value="PH-like_dom_sf"/>
</dbReference>
<proteinExistence type="predicted"/>
<dbReference type="CDD" id="cd01204">
    <property type="entry name" value="PTB_IRS"/>
    <property type="match status" value="1"/>
</dbReference>
<dbReference type="PRINTS" id="PR00628">
    <property type="entry name" value="INSULINRSI"/>
</dbReference>